<keyword evidence="2" id="KW-1185">Reference proteome</keyword>
<organism evidence="1 2">
    <name type="scientific">Robertmurraya yapensis</name>
    <name type="common">ex Hitch et al 2024</name>
    <dbReference type="NCBI Taxonomy" id="3133160"/>
    <lineage>
        <taxon>Bacteria</taxon>
        <taxon>Bacillati</taxon>
        <taxon>Bacillota</taxon>
        <taxon>Bacilli</taxon>
        <taxon>Bacillales</taxon>
        <taxon>Bacillaceae</taxon>
        <taxon>Robertmurraya</taxon>
    </lineage>
</organism>
<name>A0ACC6S505_9BACI</name>
<proteinExistence type="predicted"/>
<evidence type="ECO:0000313" key="2">
    <source>
        <dbReference type="Proteomes" id="UP001439875"/>
    </source>
</evidence>
<protein>
    <submittedName>
        <fullName evidence="1">Uncharacterized protein</fullName>
    </submittedName>
</protein>
<sequence>MKLIKRILLAILVISVFVVTRLFIQDVKPLFKNLVDETIANPLDKDFLTEKYEGLTIKYEKNDYSTVETIKALYPEAKEELDKLYGDNSDELTIVVYEKLEDFNAASKSENLGGYYIPINDSIHLKSEELVGDFPLEDTFFHEYTHYRTDSFLEKHGLSDEDLPQWFNEGISEVIAKRDTDVDIDLVETIDFNELDSNTEFLKGRQGDVDPYLQSYFTVNELVYQYGLEILPEILLALKDKDIYKVLDDLAGTNPEELLSSYIERKYTIDKLIEQVDEYQTKSEYKNGEVALQEILRLDPNNNYAIDIMLHLLLKQSKFTDAMALLRNREELRVYDLQMLAELSLLYNLDDSIKYTEMSEEQLRINTSDRSYTSPFGEIIRANLDDPSNAYLELIKENLFLYEEIKVKLVENLKQMYPDDPRVQNL</sequence>
<comment type="caution">
    <text evidence="1">The sequence shown here is derived from an EMBL/GenBank/DDBJ whole genome shotgun (WGS) entry which is preliminary data.</text>
</comment>
<accession>A0ACC6S505</accession>
<dbReference type="EMBL" id="JBBMEW010000001">
    <property type="protein sequence ID" value="MEQ2525090.1"/>
    <property type="molecule type" value="Genomic_DNA"/>
</dbReference>
<gene>
    <name evidence="1" type="ORF">WMO40_00140</name>
</gene>
<reference evidence="1" key="1">
    <citation type="submission" date="2024-03" db="EMBL/GenBank/DDBJ databases">
        <title>Human intestinal bacterial collection.</title>
        <authorList>
            <person name="Pauvert C."/>
            <person name="Hitch T.C.A."/>
            <person name="Clavel T."/>
        </authorList>
    </citation>
    <scope>NUCLEOTIDE SEQUENCE</scope>
    <source>
        <strain evidence="1">CLA-AA-H227</strain>
    </source>
</reference>
<evidence type="ECO:0000313" key="1">
    <source>
        <dbReference type="EMBL" id="MEQ2525090.1"/>
    </source>
</evidence>
<dbReference type="Proteomes" id="UP001439875">
    <property type="component" value="Unassembled WGS sequence"/>
</dbReference>